<keyword evidence="1" id="KW-0472">Membrane</keyword>
<feature type="transmembrane region" description="Helical" evidence="1">
    <location>
        <begin position="117"/>
        <end position="138"/>
    </location>
</feature>
<dbReference type="Proteomes" id="UP001597493">
    <property type="component" value="Unassembled WGS sequence"/>
</dbReference>
<evidence type="ECO:0000313" key="3">
    <source>
        <dbReference type="Proteomes" id="UP001597493"/>
    </source>
</evidence>
<feature type="transmembrane region" description="Helical" evidence="1">
    <location>
        <begin position="145"/>
        <end position="165"/>
    </location>
</feature>
<feature type="transmembrane region" description="Helical" evidence="1">
    <location>
        <begin position="307"/>
        <end position="329"/>
    </location>
</feature>
<feature type="transmembrane region" description="Helical" evidence="1">
    <location>
        <begin position="373"/>
        <end position="399"/>
    </location>
</feature>
<proteinExistence type="predicted"/>
<evidence type="ECO:0000313" key="2">
    <source>
        <dbReference type="EMBL" id="MFD2660992.1"/>
    </source>
</evidence>
<comment type="caution">
    <text evidence="2">The sequence shown here is derived from an EMBL/GenBank/DDBJ whole genome shotgun (WGS) entry which is preliminary data.</text>
</comment>
<protein>
    <submittedName>
        <fullName evidence="2">Nucleoside recognition protein</fullName>
    </submittedName>
</protein>
<feature type="transmembrane region" description="Helical" evidence="1">
    <location>
        <begin position="276"/>
        <end position="295"/>
    </location>
</feature>
<accession>A0ABW5QX55</accession>
<keyword evidence="3" id="KW-1185">Reference proteome</keyword>
<organism evidence="2 3">
    <name type="scientific">Paenibacillus thailandensis</name>
    <dbReference type="NCBI Taxonomy" id="393250"/>
    <lineage>
        <taxon>Bacteria</taxon>
        <taxon>Bacillati</taxon>
        <taxon>Bacillota</taxon>
        <taxon>Bacilli</taxon>
        <taxon>Bacillales</taxon>
        <taxon>Paenibacillaceae</taxon>
        <taxon>Paenibacillus</taxon>
    </lineage>
</organism>
<dbReference type="RefSeq" id="WP_379273223.1">
    <property type="nucleotide sequence ID" value="NZ_JBHUGT010000002.1"/>
</dbReference>
<feature type="transmembrane region" description="Helical" evidence="1">
    <location>
        <begin position="217"/>
        <end position="234"/>
    </location>
</feature>
<keyword evidence="1" id="KW-0812">Transmembrane</keyword>
<reference evidence="3" key="1">
    <citation type="journal article" date="2019" name="Int. J. Syst. Evol. Microbiol.">
        <title>The Global Catalogue of Microorganisms (GCM) 10K type strain sequencing project: providing services to taxonomists for standard genome sequencing and annotation.</title>
        <authorList>
            <consortium name="The Broad Institute Genomics Platform"/>
            <consortium name="The Broad Institute Genome Sequencing Center for Infectious Disease"/>
            <person name="Wu L."/>
            <person name="Ma J."/>
        </authorList>
    </citation>
    <scope>NUCLEOTIDE SEQUENCE [LARGE SCALE GENOMIC DNA]</scope>
    <source>
        <strain evidence="3">TISTR 1827</strain>
    </source>
</reference>
<dbReference type="EMBL" id="JBHUMY010000012">
    <property type="protein sequence ID" value="MFD2660992.1"/>
    <property type="molecule type" value="Genomic_DNA"/>
</dbReference>
<evidence type="ECO:0000256" key="1">
    <source>
        <dbReference type="SAM" id="Phobius"/>
    </source>
</evidence>
<sequence>MIRTIGIAILSVALVCAVIIQPDEAFKASMQGLSIWWNVVFPGLLPFLVVLEMMSAFGLSRALGVLAQPLTQRFLKLPGDSGLAVAAGWMSGFPAGAETTARLVRSNRLQAYEGAKLLAFSHMPNPVFMLVVFGAGFLHKPQLGLLLALSVWLSGLLAASTAAVISAKPRTGPDKPAKPRSGIWRRAAEAMEDGRREDGRGFGQVLGESVTVSVQKLMVVGGLIMLASVVSRLLTLMLPEQLPGEWLQLLLPILLESHLGAYAAASADIRGMGAPVQLALAAAALSWSGVSGILQAGQAAGGTGIKLLPLAATKLLHALLAFGVTLLLWKPALSLLQAWGVNPASSPAMAGDGTVQAPLAPAPVAFSDLPAVWPYSVAGALFLAVAGIAAGLLLLPFIWRRRLR</sequence>
<gene>
    <name evidence="2" type="ORF">ACFSW5_12100</name>
</gene>
<feature type="transmembrane region" description="Helical" evidence="1">
    <location>
        <begin position="35"/>
        <end position="59"/>
    </location>
</feature>
<name>A0ABW5QX55_9BACL</name>
<keyword evidence="1" id="KW-1133">Transmembrane helix</keyword>